<keyword evidence="7" id="KW-1133">Transmembrane helix</keyword>
<keyword evidence="7" id="KW-0812">Transmembrane</keyword>
<dbReference type="Gene3D" id="2.170.150.80">
    <property type="entry name" value="NAC domain"/>
    <property type="match status" value="1"/>
</dbReference>
<evidence type="ECO:0000256" key="5">
    <source>
        <dbReference type="ARBA" id="ARBA00023242"/>
    </source>
</evidence>
<dbReference type="EMBL" id="GDJX01013316">
    <property type="protein sequence ID" value="JAT54620.1"/>
    <property type="molecule type" value="Transcribed_RNA"/>
</dbReference>
<keyword evidence="4" id="KW-0804">Transcription</keyword>
<keyword evidence="5" id="KW-0539">Nucleus</keyword>
<reference evidence="9" key="1">
    <citation type="submission" date="2015-07" db="EMBL/GenBank/DDBJ databases">
        <title>Transcriptome Assembly of Anthurium amnicola.</title>
        <authorList>
            <person name="Suzuki J."/>
        </authorList>
    </citation>
    <scope>NUCLEOTIDE SEQUENCE</scope>
</reference>
<dbReference type="InterPro" id="IPR036093">
    <property type="entry name" value="NAC_dom_sf"/>
</dbReference>
<evidence type="ECO:0000256" key="6">
    <source>
        <dbReference type="SAM" id="MobiDB-lite"/>
    </source>
</evidence>
<feature type="non-terminal residue" evidence="9">
    <location>
        <position position="1"/>
    </location>
</feature>
<evidence type="ECO:0000256" key="1">
    <source>
        <dbReference type="ARBA" id="ARBA00004123"/>
    </source>
</evidence>
<dbReference type="PANTHER" id="PTHR31744:SF210">
    <property type="entry name" value="NAC DOMAIN-CONTAINING PROTEIN 86-LIKE"/>
    <property type="match status" value="1"/>
</dbReference>
<dbReference type="PANTHER" id="PTHR31744">
    <property type="entry name" value="PROTEIN CUP-SHAPED COTYLEDON 2-RELATED"/>
    <property type="match status" value="1"/>
</dbReference>
<keyword evidence="2" id="KW-0805">Transcription regulation</keyword>
<keyword evidence="3" id="KW-0238">DNA-binding</keyword>
<evidence type="ECO:0000256" key="3">
    <source>
        <dbReference type="ARBA" id="ARBA00023125"/>
    </source>
</evidence>
<evidence type="ECO:0000256" key="2">
    <source>
        <dbReference type="ARBA" id="ARBA00023015"/>
    </source>
</evidence>
<dbReference type="GO" id="GO:0003677">
    <property type="term" value="F:DNA binding"/>
    <property type="evidence" value="ECO:0007669"/>
    <property type="project" value="UniProtKB-KW"/>
</dbReference>
<comment type="subcellular location">
    <subcellularLocation>
        <location evidence="1">Nucleus</location>
    </subcellularLocation>
</comment>
<dbReference type="PROSITE" id="PS51005">
    <property type="entry name" value="NAC"/>
    <property type="match status" value="1"/>
</dbReference>
<dbReference type="FunFam" id="2.170.150.80:FF:000002">
    <property type="entry name" value="Nac domain-containing protein 86"/>
    <property type="match status" value="1"/>
</dbReference>
<evidence type="ECO:0000256" key="7">
    <source>
        <dbReference type="SAM" id="Phobius"/>
    </source>
</evidence>
<sequence>EEVCEGSFSHHQGSFTLSSSLSLPIKPPLDRSRLPLFRPSAVLLHRLRLPSLKKENSSIIMAKPSLPPGFRFHPTDVELSCYYLKRKIMGKSLRFKAISEIEIYKFAPWDLPEKSFLQSKDLQWYFFCSGNKKYANGSRKNRATDIGYWKTTGKDRTISHNSRTVAMKKTLVFHLGKAPKGTRTDWVMHEYRLEDKELADAGFLQDTYVLCRIFQKSGPGPKNGEQYGAPFKEEEWENDKVDESSVLVPPTSNDSLNLHHNLPDHSLQPDTDAVGNFPHSSSELFRVRSLLQVLSEKNDSDTLVVQENNGGEMPDPFIIHGTVAEEVTTSNGNGIFDGLEDLSSQAELNTAEGVYFPNNMQEYALQHALLELSNQAKLGAFYDIHSPSNIEEEHMSCNQLETDDGSYMEMKDFQFPVEGHCSELVYSDDLFGNSSFQNLGSTGAVALLNMNASSLGVEGSSGNTGGQHLGELCGPSTCQTADEIGSPKSIQSSTRGEPHKLPSEAFTTNEGNSSAKLQYWFGSIPSRPAIAAEYPSTLKEKLNTGVSYYGSSIHVKAQVILQCPCAEDSEPHAGNDFLSANSGKWMPCRKIDRGSHSCGNGFAFVVFLGVILALMWTFLPSLGAKLGKSAWKLFLSS</sequence>
<organism evidence="9">
    <name type="scientific">Anthurium amnicola</name>
    <dbReference type="NCBI Taxonomy" id="1678845"/>
    <lineage>
        <taxon>Eukaryota</taxon>
        <taxon>Viridiplantae</taxon>
        <taxon>Streptophyta</taxon>
        <taxon>Embryophyta</taxon>
        <taxon>Tracheophyta</taxon>
        <taxon>Spermatophyta</taxon>
        <taxon>Magnoliopsida</taxon>
        <taxon>Liliopsida</taxon>
        <taxon>Araceae</taxon>
        <taxon>Pothoideae</taxon>
        <taxon>Potheae</taxon>
        <taxon>Anthurium</taxon>
    </lineage>
</organism>
<dbReference type="GO" id="GO:0005634">
    <property type="term" value="C:nucleus"/>
    <property type="evidence" value="ECO:0007669"/>
    <property type="project" value="UniProtKB-SubCell"/>
</dbReference>
<gene>
    <name evidence="9" type="primary">NAC078_12</name>
    <name evidence="9" type="ORF">g.87225</name>
</gene>
<dbReference type="Pfam" id="PF02365">
    <property type="entry name" value="NAM"/>
    <property type="match status" value="1"/>
</dbReference>
<feature type="region of interest" description="Disordered" evidence="6">
    <location>
        <begin position="484"/>
        <end position="509"/>
    </location>
</feature>
<keyword evidence="7" id="KW-0472">Membrane</keyword>
<protein>
    <submittedName>
        <fullName evidence="9">NAC domain-containing protein 78</fullName>
    </submittedName>
</protein>
<feature type="transmembrane region" description="Helical" evidence="7">
    <location>
        <begin position="601"/>
        <end position="619"/>
    </location>
</feature>
<accession>A0A1D1YJ23</accession>
<dbReference type="AlphaFoldDB" id="A0A1D1YJ23"/>
<proteinExistence type="predicted"/>
<dbReference type="InterPro" id="IPR003441">
    <property type="entry name" value="NAC-dom"/>
</dbReference>
<evidence type="ECO:0000256" key="4">
    <source>
        <dbReference type="ARBA" id="ARBA00023163"/>
    </source>
</evidence>
<evidence type="ECO:0000259" key="8">
    <source>
        <dbReference type="PROSITE" id="PS51005"/>
    </source>
</evidence>
<evidence type="ECO:0000313" key="9">
    <source>
        <dbReference type="EMBL" id="JAT54620.1"/>
    </source>
</evidence>
<feature type="domain" description="NAC" evidence="8">
    <location>
        <begin position="66"/>
        <end position="216"/>
    </location>
</feature>
<dbReference type="SUPFAM" id="SSF101941">
    <property type="entry name" value="NAC domain"/>
    <property type="match status" value="1"/>
</dbReference>
<dbReference type="GO" id="GO:0006355">
    <property type="term" value="P:regulation of DNA-templated transcription"/>
    <property type="evidence" value="ECO:0007669"/>
    <property type="project" value="InterPro"/>
</dbReference>
<name>A0A1D1YJ23_9ARAE</name>